<dbReference type="InterPro" id="IPR042193">
    <property type="entry name" value="FHIPEP_3"/>
</dbReference>
<gene>
    <name evidence="10" type="ORF">OM33_17670</name>
</gene>
<evidence type="ECO:0000256" key="3">
    <source>
        <dbReference type="ARBA" id="ARBA00022448"/>
    </source>
</evidence>
<dbReference type="Gene3D" id="1.10.8.540">
    <property type="entry name" value="FHIPEP family, domain 3"/>
    <property type="match status" value="1"/>
</dbReference>
<accession>A0A0A7EJV6</accession>
<keyword evidence="4" id="KW-1003">Cell membrane</keyword>
<dbReference type="InterPro" id="IPR042196">
    <property type="entry name" value="FHIPEP_4"/>
</dbReference>
<dbReference type="Gene3D" id="3.40.50.12790">
    <property type="entry name" value="FHIPEP family, domain 4"/>
    <property type="match status" value="1"/>
</dbReference>
<dbReference type="AlphaFoldDB" id="A0A0A7EJV6"/>
<dbReference type="NCBIfam" id="TIGR01399">
    <property type="entry name" value="hrcV"/>
    <property type="match status" value="1"/>
</dbReference>
<keyword evidence="6 9" id="KW-0812">Transmembrane</keyword>
<comment type="subcellular location">
    <subcellularLocation>
        <location evidence="1">Cell inner membrane</location>
        <topology evidence="1">Multi-pass membrane protein</topology>
    </subcellularLocation>
</comment>
<dbReference type="EMBL" id="CP009889">
    <property type="protein sequence ID" value="AIY66919.1"/>
    <property type="molecule type" value="Genomic_DNA"/>
</dbReference>
<dbReference type="HOGENOM" id="CLU_015346_3_0_6"/>
<dbReference type="PANTHER" id="PTHR30161">
    <property type="entry name" value="FLAGELLAR EXPORT PROTEIN, MEMBRANE FLHA SUBUNIT-RELATED"/>
    <property type="match status" value="1"/>
</dbReference>
<dbReference type="PROSITE" id="PS00994">
    <property type="entry name" value="FHIPEP"/>
    <property type="match status" value="1"/>
</dbReference>
<evidence type="ECO:0000256" key="1">
    <source>
        <dbReference type="ARBA" id="ARBA00004429"/>
    </source>
</evidence>
<dbReference type="Proteomes" id="UP000030341">
    <property type="component" value="Chromosome 2"/>
</dbReference>
<dbReference type="GO" id="GO:0005886">
    <property type="term" value="C:plasma membrane"/>
    <property type="evidence" value="ECO:0007669"/>
    <property type="project" value="UniProtKB-SubCell"/>
</dbReference>
<evidence type="ECO:0000256" key="4">
    <source>
        <dbReference type="ARBA" id="ARBA00022475"/>
    </source>
</evidence>
<feature type="transmembrane region" description="Helical" evidence="9">
    <location>
        <begin position="44"/>
        <end position="61"/>
    </location>
</feature>
<dbReference type="InterPro" id="IPR006302">
    <property type="entry name" value="T3SS_HrcV"/>
</dbReference>
<evidence type="ECO:0000313" key="10">
    <source>
        <dbReference type="EMBL" id="AIY66919.1"/>
    </source>
</evidence>
<dbReference type="PANTHER" id="PTHR30161:SF2">
    <property type="entry name" value="INVASION PROTEIN INVA"/>
    <property type="match status" value="1"/>
</dbReference>
<evidence type="ECO:0000256" key="7">
    <source>
        <dbReference type="ARBA" id="ARBA00022989"/>
    </source>
</evidence>
<evidence type="ECO:0000256" key="9">
    <source>
        <dbReference type="SAM" id="Phobius"/>
    </source>
</evidence>
<dbReference type="OrthoDB" id="9759185at2"/>
<keyword evidence="7 9" id="KW-1133">Transmembrane helix</keyword>
<protein>
    <submittedName>
        <fullName evidence="10">Low calcium response locus protein D</fullName>
    </submittedName>
</protein>
<keyword evidence="5" id="KW-0997">Cell inner membrane</keyword>
<organism evidence="10 11">
    <name type="scientific">Pseudoalteromonas piratica</name>
    <dbReference type="NCBI Taxonomy" id="1348114"/>
    <lineage>
        <taxon>Bacteria</taxon>
        <taxon>Pseudomonadati</taxon>
        <taxon>Pseudomonadota</taxon>
        <taxon>Gammaproteobacteria</taxon>
        <taxon>Alteromonadales</taxon>
        <taxon>Pseudoalteromonadaceae</taxon>
        <taxon>Pseudoalteromonas</taxon>
    </lineage>
</organism>
<dbReference type="InterPro" id="IPR042194">
    <property type="entry name" value="FHIPEP_1"/>
</dbReference>
<dbReference type="STRING" id="1348114.OM33_17670"/>
<evidence type="ECO:0000313" key="11">
    <source>
        <dbReference type="Proteomes" id="UP000030341"/>
    </source>
</evidence>
<dbReference type="eggNOG" id="COG4789">
    <property type="taxonomic scope" value="Bacteria"/>
</dbReference>
<evidence type="ECO:0000256" key="6">
    <source>
        <dbReference type="ARBA" id="ARBA00022692"/>
    </source>
</evidence>
<evidence type="ECO:0000256" key="8">
    <source>
        <dbReference type="ARBA" id="ARBA00023136"/>
    </source>
</evidence>
<proteinExistence type="inferred from homology"/>
<sequence length="708" mass="77295">MRKVMKNLLLKMSQRSDLALAVLLVAIIFMMILPLPTGLVDGLIAMNLSIAVVLLMMSVYIKSPLEFTAFPAVLLITTLFRLALSITTTRLILMDGDAGDIITTFGNFVVGGNLVVGVVIFLIITIVQFMVITKGAERVAEVSARFSLDAMPGKQMSIDGDMRAGVLDVDEARVKRNALSRESQLFGSMDGAMKFVKGDAVAGLIIIFVNILGGIIIGMSQAAMSAGEALEVYSILTIGDGLISQIPALFISITAGIIVTRVSAGDEDEEDQQNLGGDIGSQVTAQPKALLIGAALLTGFALIPGFPTLIFLGFAAVIGAGGFYLIKRNQDAVQTVETLPEVLSKGSGAAATSSAESKKATAKSKAQGDDFSITVPLLVDVSANLETALDATNLNAELAEVRRALYLDMGVPFPGVHLRFNAAMPKDEYAILMQELPVARGKLVPNKILVSEPAQQLDMLGIAYQQEQAFLPNMPSLWVDKEDLEEVIAGSLSYFSIDKVMTFHLAHVLRKYAEEFIGIQETRFLLEKLEPHYGELVKEAQRVVPIHKMSEVMQRLVSEDISIRNLRVILESLVEWGQKEKDVVQLTEYIRASQRRFICYKYAAGQNVLPAFMLDQQIEEQIRGAIRQTSTGCYLALDPSTSQKFIANAVSTVGDLKKYQRKPVLLVAMDIRRYVRKLLESELYELPVVSFQELTKEINVQPVGKVVV</sequence>
<dbReference type="Gene3D" id="3.40.30.60">
    <property type="entry name" value="FHIPEP family, domain 1"/>
    <property type="match status" value="1"/>
</dbReference>
<dbReference type="InterPro" id="IPR025505">
    <property type="entry name" value="FHIPEP_CS"/>
</dbReference>
<feature type="transmembrane region" description="Helical" evidence="9">
    <location>
        <begin position="105"/>
        <end position="131"/>
    </location>
</feature>
<keyword evidence="11" id="KW-1185">Reference proteome</keyword>
<comment type="similarity">
    <text evidence="2">Belongs to the FHIPEP (flagella/HR/invasion proteins export pore) family.</text>
</comment>
<evidence type="ECO:0000256" key="5">
    <source>
        <dbReference type="ARBA" id="ARBA00022519"/>
    </source>
</evidence>
<dbReference type="InterPro" id="IPR001712">
    <property type="entry name" value="T3SS_FHIPEP"/>
</dbReference>
<name>A0A0A7EJV6_9GAMM</name>
<reference evidence="10 11" key="1">
    <citation type="submission" date="2014-11" db="EMBL/GenBank/DDBJ databases">
        <title>Complete Genome Sequence of Pseudoalteromonas sp. Strain OCN003 Isolated from Kaneohe Bay, Oahu, Hawaii.</title>
        <authorList>
            <person name="Beurmann S."/>
            <person name="Videau P."/>
            <person name="Ushijima B."/>
            <person name="Smith A.M."/>
            <person name="Aeby G.S."/>
            <person name="Callahan S.M."/>
            <person name="Belcaid M."/>
        </authorList>
    </citation>
    <scope>NUCLEOTIDE SEQUENCE [LARGE SCALE GENOMIC DNA]</scope>
    <source>
        <strain evidence="10 11">OCN003</strain>
    </source>
</reference>
<dbReference type="PIRSF" id="PIRSF005419">
    <property type="entry name" value="FlhA"/>
    <property type="match status" value="1"/>
</dbReference>
<dbReference type="PRINTS" id="PR00949">
    <property type="entry name" value="TYPE3IMAPROT"/>
</dbReference>
<feature type="transmembrane region" description="Helical" evidence="9">
    <location>
        <begin position="73"/>
        <end position="93"/>
    </location>
</feature>
<dbReference type="KEGG" id="pseo:OM33_17670"/>
<keyword evidence="3" id="KW-0813">Transport</keyword>
<feature type="transmembrane region" description="Helical" evidence="9">
    <location>
        <begin position="201"/>
        <end position="222"/>
    </location>
</feature>
<evidence type="ECO:0000256" key="2">
    <source>
        <dbReference type="ARBA" id="ARBA00008835"/>
    </source>
</evidence>
<feature type="transmembrane region" description="Helical" evidence="9">
    <location>
        <begin position="242"/>
        <end position="264"/>
    </location>
</feature>
<dbReference type="GO" id="GO:0009306">
    <property type="term" value="P:protein secretion"/>
    <property type="evidence" value="ECO:0007669"/>
    <property type="project" value="InterPro"/>
</dbReference>
<keyword evidence="8 9" id="KW-0472">Membrane</keyword>
<dbReference type="Pfam" id="PF00771">
    <property type="entry name" value="FHIPEP"/>
    <property type="match status" value="1"/>
</dbReference>